<evidence type="ECO:0000313" key="2">
    <source>
        <dbReference type="EMBL" id="VDM70285.1"/>
    </source>
</evidence>
<dbReference type="EMBL" id="UYYB01015408">
    <property type="protein sequence ID" value="VDM70285.1"/>
    <property type="molecule type" value="Genomic_DNA"/>
</dbReference>
<evidence type="ECO:0000256" key="1">
    <source>
        <dbReference type="SAM" id="MobiDB-lite"/>
    </source>
</evidence>
<feature type="region of interest" description="Disordered" evidence="1">
    <location>
        <begin position="259"/>
        <end position="284"/>
    </location>
</feature>
<dbReference type="AlphaFoldDB" id="A0A3P7KGV8"/>
<dbReference type="OrthoDB" id="5870294at2759"/>
<feature type="compositionally biased region" description="Polar residues" evidence="1">
    <location>
        <begin position="274"/>
        <end position="284"/>
    </location>
</feature>
<reference evidence="2 3" key="1">
    <citation type="submission" date="2018-11" db="EMBL/GenBank/DDBJ databases">
        <authorList>
            <consortium name="Pathogen Informatics"/>
        </authorList>
    </citation>
    <scope>NUCLEOTIDE SEQUENCE [LARGE SCALE GENOMIC DNA]</scope>
</reference>
<protein>
    <submittedName>
        <fullName evidence="2">Uncharacterized protein</fullName>
    </submittedName>
</protein>
<feature type="compositionally biased region" description="Basic and acidic residues" evidence="1">
    <location>
        <begin position="118"/>
        <end position="186"/>
    </location>
</feature>
<gene>
    <name evidence="2" type="ORF">SVUK_LOCUS5283</name>
</gene>
<dbReference type="Proteomes" id="UP000270094">
    <property type="component" value="Unassembled WGS sequence"/>
</dbReference>
<name>A0A3P7KGV8_STRVU</name>
<evidence type="ECO:0000313" key="3">
    <source>
        <dbReference type="Proteomes" id="UP000270094"/>
    </source>
</evidence>
<feature type="compositionally biased region" description="Basic residues" evidence="1">
    <location>
        <begin position="92"/>
        <end position="117"/>
    </location>
</feature>
<keyword evidence="3" id="KW-1185">Reference proteome</keyword>
<organism evidence="2 3">
    <name type="scientific">Strongylus vulgaris</name>
    <name type="common">Blood worm</name>
    <dbReference type="NCBI Taxonomy" id="40348"/>
    <lineage>
        <taxon>Eukaryota</taxon>
        <taxon>Metazoa</taxon>
        <taxon>Ecdysozoa</taxon>
        <taxon>Nematoda</taxon>
        <taxon>Chromadorea</taxon>
        <taxon>Rhabditida</taxon>
        <taxon>Rhabditina</taxon>
        <taxon>Rhabditomorpha</taxon>
        <taxon>Strongyloidea</taxon>
        <taxon>Strongylidae</taxon>
        <taxon>Strongylus</taxon>
    </lineage>
</organism>
<proteinExistence type="predicted"/>
<accession>A0A3P7KGV8</accession>
<feature type="region of interest" description="Disordered" evidence="1">
    <location>
        <begin position="1"/>
        <end position="46"/>
    </location>
</feature>
<feature type="region of interest" description="Disordered" evidence="1">
    <location>
        <begin position="59"/>
        <end position="236"/>
    </location>
</feature>
<sequence>MNGYDEGYKSALLENLGGSKENMGSSKALEKLRKTKNIGKGKLFQRGFTEGYNKATALLKSTDKLGKESGDSKEGSKDTAEKVSKEKVASKERHKSPQKGSGKKRSREKAKKAHGKRISREGIKKGRSKELPKLPSKEGAKAPSKEKAKIRSKEEPLRAKEESKEPSKEAAIKPSKEKPSKQEIQRKGLLRGEPMSSSLKTAILMESSEGRNATAKTPGGTDPSLGDPLKRKDIVHIGPSGKRQFLIIMYRDQKTNEILISRSGDEDEDDDNGSKTSSSKLLQE</sequence>
<feature type="compositionally biased region" description="Basic and acidic residues" evidence="1">
    <location>
        <begin position="61"/>
        <end position="91"/>
    </location>
</feature>